<comment type="caution">
    <text evidence="1">The sequence shown here is derived from an EMBL/GenBank/DDBJ whole genome shotgun (WGS) entry which is preliminary data.</text>
</comment>
<sequence length="103" mass="11811">MGDYVYIENQNHRSSDSDIIGIIKSIHLDYSEELEIKYNTLKKDLSESGLTLKSASSKEIAYTLQSEIFQDEKNKGSLRTKDHLIRLFKSKGSKNPTSKTKRK</sequence>
<evidence type="ECO:0000313" key="1">
    <source>
        <dbReference type="EMBL" id="MBP4139582.1"/>
    </source>
</evidence>
<reference evidence="1 2" key="1">
    <citation type="submission" date="2021-03" db="EMBL/GenBank/DDBJ databases">
        <title>Flavobacterium Flabelliformis Sp. Nov. And Flavobacterium Geliluteum Sp. Nov., Two Novel Multidrug Resistant Psychrophilic Species Isolated From Antarctica.</title>
        <authorList>
            <person name="Kralova S."/>
            <person name="Busse H.J."/>
            <person name="Bezdicek M."/>
            <person name="Nykrynova M."/>
            <person name="Kroupova E."/>
            <person name="Krsek D."/>
            <person name="Sedlacek I."/>
        </authorList>
    </citation>
    <scope>NUCLEOTIDE SEQUENCE [LARGE SCALE GENOMIC DNA]</scope>
    <source>
        <strain evidence="1 2">P7388</strain>
    </source>
</reference>
<keyword evidence="2" id="KW-1185">Reference proteome</keyword>
<accession>A0A940XBH9</accession>
<dbReference type="Proteomes" id="UP000675047">
    <property type="component" value="Unassembled WGS sequence"/>
</dbReference>
<dbReference type="RefSeq" id="WP_210667550.1">
    <property type="nucleotide sequence ID" value="NZ_JAGFBV010000030.1"/>
</dbReference>
<dbReference type="AlphaFoldDB" id="A0A940XBH9"/>
<protein>
    <submittedName>
        <fullName evidence="1">Uncharacterized protein</fullName>
    </submittedName>
</protein>
<proteinExistence type="predicted"/>
<name>A0A940XBH9_9FLAO</name>
<evidence type="ECO:0000313" key="2">
    <source>
        <dbReference type="Proteomes" id="UP000675047"/>
    </source>
</evidence>
<gene>
    <name evidence="1" type="ORF">J3495_16015</name>
</gene>
<organism evidence="1 2">
    <name type="scientific">Flavobacterium geliluteum</name>
    <dbReference type="NCBI Taxonomy" id="2816120"/>
    <lineage>
        <taxon>Bacteria</taxon>
        <taxon>Pseudomonadati</taxon>
        <taxon>Bacteroidota</taxon>
        <taxon>Flavobacteriia</taxon>
        <taxon>Flavobacteriales</taxon>
        <taxon>Flavobacteriaceae</taxon>
        <taxon>Flavobacterium</taxon>
    </lineage>
</organism>
<dbReference type="EMBL" id="JAGFBV010000030">
    <property type="protein sequence ID" value="MBP4139582.1"/>
    <property type="molecule type" value="Genomic_DNA"/>
</dbReference>